<dbReference type="PANTHER" id="PTHR31286">
    <property type="entry name" value="GLYCINE-RICH CELL WALL STRUCTURAL PROTEIN 1.8-LIKE"/>
    <property type="match status" value="1"/>
</dbReference>
<proteinExistence type="predicted"/>
<reference evidence="2" key="2">
    <citation type="submission" date="2025-08" db="UniProtKB">
        <authorList>
            <consortium name="RefSeq"/>
        </authorList>
    </citation>
    <scope>IDENTIFICATION</scope>
</reference>
<dbReference type="PANTHER" id="PTHR31286:SF179">
    <property type="entry name" value="RNASE H TYPE-1 DOMAIN-CONTAINING PROTEIN"/>
    <property type="match status" value="1"/>
</dbReference>
<dbReference type="Proteomes" id="UP000694886">
    <property type="component" value="Chromosome 4"/>
</dbReference>
<dbReference type="RefSeq" id="XP_017974487.1">
    <property type="nucleotide sequence ID" value="XM_018118998.1"/>
</dbReference>
<evidence type="ECO:0000313" key="1">
    <source>
        <dbReference type="Proteomes" id="UP000694886"/>
    </source>
</evidence>
<organism evidence="1 2">
    <name type="scientific">Theobroma cacao</name>
    <name type="common">Cacao</name>
    <name type="synonym">Cocoa</name>
    <dbReference type="NCBI Taxonomy" id="3641"/>
    <lineage>
        <taxon>Eukaryota</taxon>
        <taxon>Viridiplantae</taxon>
        <taxon>Streptophyta</taxon>
        <taxon>Embryophyta</taxon>
        <taxon>Tracheophyta</taxon>
        <taxon>Spermatophyta</taxon>
        <taxon>Magnoliopsida</taxon>
        <taxon>eudicotyledons</taxon>
        <taxon>Gunneridae</taxon>
        <taxon>Pentapetalae</taxon>
        <taxon>rosids</taxon>
        <taxon>malvids</taxon>
        <taxon>Malvales</taxon>
        <taxon>Malvaceae</taxon>
        <taxon>Byttnerioideae</taxon>
        <taxon>Theobroma</taxon>
    </lineage>
</organism>
<dbReference type="GeneID" id="108661565"/>
<dbReference type="AlphaFoldDB" id="A0AB32W923"/>
<accession>A0AB32W923</accession>
<dbReference type="Gramene" id="Tc04v2_t005610.1">
    <property type="protein sequence ID" value="Tc04v2_p005610.1"/>
    <property type="gene ID" value="Tc04v2_g005610"/>
</dbReference>
<dbReference type="InterPro" id="IPR040256">
    <property type="entry name" value="At4g02000-like"/>
</dbReference>
<gene>
    <name evidence="2" type="primary">LOC108661565</name>
</gene>
<dbReference type="KEGG" id="tcc:108661565"/>
<reference evidence="1" key="1">
    <citation type="journal article" date="1997" name="Nucleic Acids Res.">
        <title>tRNAscan-SE: a program for improved detection of transfer RNA genes in genomic sequence.</title>
        <authorList>
            <person name="Lowe T.M."/>
            <person name="Eddy S.R."/>
        </authorList>
    </citation>
    <scope>NUCLEOTIDE SEQUENCE [LARGE SCALE GENOMIC DNA]</scope>
    <source>
        <strain evidence="1">r\B97-61/B2</strain>
    </source>
</reference>
<sequence length="169" mass="19597">MRVFKWSPNFEAEKESSIVPIWISFPNLKAHLYEKSTLLLIAKTMGKPLFIDEVTDNGSRPSVARVCVEYYCKNAPVEEVWIVIKYQVTRAIIRGYAQRVEFSKRLDYCEHYCHVGHLTSTCLVLGNRLENLRKPPGNKTLRDDGKELQKRDANLLQKEAKRTKPLMEV</sequence>
<protein>
    <submittedName>
        <fullName evidence="2">Uncharacterized protein LOC108661565</fullName>
    </submittedName>
</protein>
<name>A0AB32W923_THECC</name>
<evidence type="ECO:0000313" key="2">
    <source>
        <dbReference type="RefSeq" id="XP_017974487.1"/>
    </source>
</evidence>